<feature type="binding site" evidence="9">
    <location>
        <position position="604"/>
    </location>
    <ligand>
        <name>[4Fe-4S] cluster</name>
        <dbReference type="ChEBI" id="CHEBI:49883"/>
        <note>ligand shared between dimeric partners</note>
    </ligand>
</feature>
<dbReference type="PROSITE" id="PS50033">
    <property type="entry name" value="UBX"/>
    <property type="match status" value="1"/>
</dbReference>
<dbReference type="GO" id="GO:0016226">
    <property type="term" value="P:iron-sulfur cluster assembly"/>
    <property type="evidence" value="ECO:0007669"/>
    <property type="project" value="UniProtKB-UniRule"/>
</dbReference>
<keyword evidence="6" id="KW-0067">ATP-binding</keyword>
<comment type="subcellular location">
    <subcellularLocation>
        <location evidence="9">Cytoplasm</location>
    </subcellularLocation>
</comment>
<dbReference type="FunFam" id="3.10.20.90:FF:000179">
    <property type="entry name" value="Plant UBX domain-containing protein 4"/>
    <property type="match status" value="1"/>
</dbReference>
<dbReference type="InterPro" id="IPR027417">
    <property type="entry name" value="P-loop_NTPase"/>
</dbReference>
<dbReference type="InterPro" id="IPR033756">
    <property type="entry name" value="YlxH/NBP35"/>
</dbReference>
<keyword evidence="7 9" id="KW-0408">Iron</keyword>
<dbReference type="GO" id="GO:0140663">
    <property type="term" value="F:ATP-dependent FeS chaperone activity"/>
    <property type="evidence" value="ECO:0007669"/>
    <property type="project" value="InterPro"/>
</dbReference>
<dbReference type="VEuPathDB" id="FungiDB:BDV34DRAFT_217106"/>
<dbReference type="GO" id="GO:0043161">
    <property type="term" value="P:proteasome-mediated ubiquitin-dependent protein catabolic process"/>
    <property type="evidence" value="ECO:0007669"/>
    <property type="project" value="UniProtKB-ARBA"/>
</dbReference>
<name>A0A5N6D685_ASPPA</name>
<feature type="domain" description="UBX" evidence="11">
    <location>
        <begin position="313"/>
        <end position="380"/>
    </location>
</feature>
<dbReference type="InterPro" id="IPR001012">
    <property type="entry name" value="UBX_dom"/>
</dbReference>
<dbReference type="GO" id="GO:0046872">
    <property type="term" value="F:metal ion binding"/>
    <property type="evidence" value="ECO:0007669"/>
    <property type="project" value="UniProtKB-KW"/>
</dbReference>
<dbReference type="HAMAP" id="MF_03039">
    <property type="entry name" value="NUBP2"/>
    <property type="match status" value="1"/>
</dbReference>
<dbReference type="Pfam" id="PF00789">
    <property type="entry name" value="UBX"/>
    <property type="match status" value="1"/>
</dbReference>
<dbReference type="Gene3D" id="3.10.20.90">
    <property type="entry name" value="Phosphatidylinositol 3-kinase Catalytic Subunit, Chain A, domain 1"/>
    <property type="match status" value="1"/>
</dbReference>
<dbReference type="InterPro" id="IPR019591">
    <property type="entry name" value="Mrp/NBP35_ATP-bd"/>
</dbReference>
<dbReference type="OMA" id="MENNPAN"/>
<dbReference type="PROSITE" id="PS51399">
    <property type="entry name" value="SEP"/>
    <property type="match status" value="1"/>
</dbReference>
<protein>
    <submittedName>
        <fullName evidence="13">P-loop containing nucleoside triphosphate hydrolase protein</fullName>
    </submittedName>
</protein>
<feature type="compositionally biased region" description="Polar residues" evidence="10">
    <location>
        <begin position="54"/>
        <end position="65"/>
    </location>
</feature>
<dbReference type="InterPro" id="IPR012989">
    <property type="entry name" value="SEP_domain"/>
</dbReference>
<comment type="function">
    <text evidence="9">Component of the cytosolic iron-sulfur (Fe/S) protein assembly (CIA) machinery. Required for maturation of extramitochondrial Fe-S proteins. The NBP35-CFD1 heterotetramer forms a Fe-S scaffold complex, mediating the de novo assembly of an Fe-S cluster and its transfer to target apoproteins.</text>
</comment>
<dbReference type="SUPFAM" id="SSF102848">
    <property type="entry name" value="NSFL1 (p97 ATPase) cofactor p47, SEP domain"/>
    <property type="match status" value="1"/>
</dbReference>
<evidence type="ECO:0000256" key="6">
    <source>
        <dbReference type="ARBA" id="ARBA00022840"/>
    </source>
</evidence>
<dbReference type="SMART" id="SM00166">
    <property type="entry name" value="UBX"/>
    <property type="match status" value="1"/>
</dbReference>
<feature type="compositionally biased region" description="Low complexity" evidence="10">
    <location>
        <begin position="69"/>
        <end position="95"/>
    </location>
</feature>
<feature type="region of interest" description="Disordered" evidence="10">
    <location>
        <begin position="152"/>
        <end position="187"/>
    </location>
</feature>
<dbReference type="InterPro" id="IPR009060">
    <property type="entry name" value="UBA-like_sf"/>
</dbReference>
<evidence type="ECO:0000259" key="11">
    <source>
        <dbReference type="PROSITE" id="PS50033"/>
    </source>
</evidence>
<dbReference type="InterPro" id="IPR028600">
    <property type="entry name" value="NUBP2/Cfd1_eukaryotes"/>
</dbReference>
<dbReference type="InterPro" id="IPR036241">
    <property type="entry name" value="NSFL1C_SEP_dom_sf"/>
</dbReference>
<comment type="similarity">
    <text evidence="9">Belongs to the Mrp/NBP35 ATP-binding proteins family. NUBP2/CFD1 subfamily.</text>
</comment>
<dbReference type="PANTHER" id="PTHR23264:SF19">
    <property type="entry name" value="CYTOSOLIC FE-S CLUSTER ASSEMBLY FACTOR NUBP2"/>
    <property type="match status" value="1"/>
</dbReference>
<feature type="region of interest" description="Disordered" evidence="10">
    <location>
        <begin position="44"/>
        <end position="126"/>
    </location>
</feature>
<dbReference type="EMBL" id="ML735041">
    <property type="protein sequence ID" value="KAB8200538.1"/>
    <property type="molecule type" value="Genomic_DNA"/>
</dbReference>
<evidence type="ECO:0000256" key="4">
    <source>
        <dbReference type="ARBA" id="ARBA00022741"/>
    </source>
</evidence>
<keyword evidence="5" id="KW-0833">Ubl conjugation pathway</keyword>
<evidence type="ECO:0000256" key="3">
    <source>
        <dbReference type="ARBA" id="ARBA00022723"/>
    </source>
</evidence>
<accession>A0A5N6D685</accession>
<dbReference type="FunFam" id="3.30.420.210:FF:000002">
    <property type="entry name" value="UBX domain-containing protein 1"/>
    <property type="match status" value="1"/>
</dbReference>
<dbReference type="Pfam" id="PF14555">
    <property type="entry name" value="UBA_4"/>
    <property type="match status" value="1"/>
</dbReference>
<dbReference type="SMART" id="SM00553">
    <property type="entry name" value="SEP"/>
    <property type="match status" value="1"/>
</dbReference>
<dbReference type="SUPFAM" id="SSF46934">
    <property type="entry name" value="UBA-like"/>
    <property type="match status" value="1"/>
</dbReference>
<dbReference type="Pfam" id="PF08059">
    <property type="entry name" value="SEP"/>
    <property type="match status" value="1"/>
</dbReference>
<keyword evidence="4" id="KW-0547">Nucleotide-binding</keyword>
<dbReference type="HAMAP" id="MF_02040">
    <property type="entry name" value="Mrp_NBP35"/>
    <property type="match status" value="1"/>
</dbReference>
<evidence type="ECO:0000256" key="1">
    <source>
        <dbReference type="ARBA" id="ARBA00022485"/>
    </source>
</evidence>
<dbReference type="Gene3D" id="3.40.50.300">
    <property type="entry name" value="P-loop containing nucleotide triphosphate hydrolases"/>
    <property type="match status" value="1"/>
</dbReference>
<feature type="domain" description="SEP" evidence="12">
    <location>
        <begin position="201"/>
        <end position="265"/>
    </location>
</feature>
<evidence type="ECO:0000256" key="7">
    <source>
        <dbReference type="ARBA" id="ARBA00023004"/>
    </source>
</evidence>
<dbReference type="Gene3D" id="1.10.8.10">
    <property type="entry name" value="DNA helicase RuvA subunit, C-terminal domain"/>
    <property type="match status" value="1"/>
</dbReference>
<dbReference type="AlphaFoldDB" id="A0A5N6D685"/>
<dbReference type="SUPFAM" id="SSF52540">
    <property type="entry name" value="P-loop containing nucleoside triphosphate hydrolases"/>
    <property type="match status" value="1"/>
</dbReference>
<keyword evidence="8 9" id="KW-0411">Iron-sulfur</keyword>
<feature type="compositionally biased region" description="Acidic residues" evidence="10">
    <location>
        <begin position="648"/>
        <end position="657"/>
    </location>
</feature>
<evidence type="ECO:0000313" key="13">
    <source>
        <dbReference type="EMBL" id="KAB8200538.1"/>
    </source>
</evidence>
<keyword evidence="3 9" id="KW-0479">Metal-binding</keyword>
<evidence type="ECO:0000256" key="10">
    <source>
        <dbReference type="SAM" id="MobiDB-lite"/>
    </source>
</evidence>
<comment type="caution">
    <text evidence="9">Lacks conserved residue(s) required for the propagation of feature annotation.</text>
</comment>
<dbReference type="CDD" id="cd02037">
    <property type="entry name" value="Mrp_NBP35"/>
    <property type="match status" value="1"/>
</dbReference>
<dbReference type="Gene3D" id="3.30.420.210">
    <property type="entry name" value="SEP domain"/>
    <property type="match status" value="1"/>
</dbReference>
<dbReference type="Pfam" id="PF10609">
    <property type="entry name" value="ParA"/>
    <property type="match status" value="1"/>
</dbReference>
<evidence type="ECO:0000256" key="9">
    <source>
        <dbReference type="HAMAP-Rule" id="MF_03039"/>
    </source>
</evidence>
<proteinExistence type="inferred from homology"/>
<keyword evidence="13" id="KW-0378">Hydrolase</keyword>
<evidence type="ECO:0000256" key="5">
    <source>
        <dbReference type="ARBA" id="ARBA00022786"/>
    </source>
</evidence>
<dbReference type="GO" id="GO:0005829">
    <property type="term" value="C:cytosol"/>
    <property type="evidence" value="ECO:0007669"/>
    <property type="project" value="TreeGrafter"/>
</dbReference>
<keyword evidence="1 9" id="KW-0004">4Fe-4S</keyword>
<dbReference type="CDD" id="cd01770">
    <property type="entry name" value="UBX_UBXN2"/>
    <property type="match status" value="1"/>
</dbReference>
<dbReference type="Proteomes" id="UP000326532">
    <property type="component" value="Unassembled WGS sequence"/>
</dbReference>
<dbReference type="GO" id="GO:0016787">
    <property type="term" value="F:hydrolase activity"/>
    <property type="evidence" value="ECO:0007669"/>
    <property type="project" value="UniProtKB-KW"/>
</dbReference>
<feature type="compositionally biased region" description="Basic and acidic residues" evidence="10">
    <location>
        <begin position="661"/>
        <end position="673"/>
    </location>
</feature>
<reference evidence="13 14" key="1">
    <citation type="submission" date="2019-04" db="EMBL/GenBank/DDBJ databases">
        <title>Fungal friends and foes A comparative genomics study of 23 Aspergillus species from section Flavi.</title>
        <authorList>
            <consortium name="DOE Joint Genome Institute"/>
            <person name="Kjaerbolling I."/>
            <person name="Vesth T.C."/>
            <person name="Frisvad J.C."/>
            <person name="Nybo J.L."/>
            <person name="Theobald S."/>
            <person name="Kildgaard S."/>
            <person name="Petersen T.I."/>
            <person name="Kuo A."/>
            <person name="Sato A."/>
            <person name="Lyhne E.K."/>
            <person name="Kogle M.E."/>
            <person name="Wiebenga A."/>
            <person name="Kun R.S."/>
            <person name="Lubbers R.J."/>
            <person name="Makela M.R."/>
            <person name="Barry K."/>
            <person name="Chovatia M."/>
            <person name="Clum A."/>
            <person name="Daum C."/>
            <person name="Haridas S."/>
            <person name="He G."/>
            <person name="LaButti K."/>
            <person name="Lipzen A."/>
            <person name="Mondo S."/>
            <person name="Pangilinan J."/>
            <person name="Riley R."/>
            <person name="Salamov A."/>
            <person name="Simmons B.A."/>
            <person name="Magnuson J.K."/>
            <person name="Henrissat B."/>
            <person name="Mortensen U.H."/>
            <person name="Larsen T.O."/>
            <person name="De vries R.P."/>
            <person name="Grigoriev I.V."/>
            <person name="Machida M."/>
            <person name="Baker S.E."/>
            <person name="Andersen M.R."/>
        </authorList>
    </citation>
    <scope>NUCLEOTIDE SEQUENCE [LARGE SCALE GENOMIC DNA]</scope>
    <source>
        <strain evidence="13 14">CBS 117618</strain>
    </source>
</reference>
<evidence type="ECO:0000256" key="2">
    <source>
        <dbReference type="ARBA" id="ARBA00022490"/>
    </source>
</evidence>
<dbReference type="PANTHER" id="PTHR23264">
    <property type="entry name" value="NUCLEOTIDE-BINDING PROTEIN NBP35 YEAST -RELATED"/>
    <property type="match status" value="1"/>
</dbReference>
<dbReference type="InterPro" id="IPR029071">
    <property type="entry name" value="Ubiquitin-like_domsf"/>
</dbReference>
<evidence type="ECO:0000259" key="12">
    <source>
        <dbReference type="PROSITE" id="PS51399"/>
    </source>
</evidence>
<feature type="binding site" evidence="9">
    <location>
        <position position="601"/>
    </location>
    <ligand>
        <name>[4Fe-4S] cluster</name>
        <dbReference type="ChEBI" id="CHEBI:49883"/>
        <note>ligand shared between dimeric partners</note>
    </ligand>
</feature>
<dbReference type="GO" id="GO:0005524">
    <property type="term" value="F:ATP binding"/>
    <property type="evidence" value="ECO:0007669"/>
    <property type="project" value="UniProtKB-KW"/>
</dbReference>
<feature type="region of interest" description="Disordered" evidence="10">
    <location>
        <begin position="648"/>
        <end position="673"/>
    </location>
</feature>
<feature type="compositionally biased region" description="Acidic residues" evidence="10">
    <location>
        <begin position="115"/>
        <end position="124"/>
    </location>
</feature>
<dbReference type="CDD" id="cd14348">
    <property type="entry name" value="UBA_p47"/>
    <property type="match status" value="1"/>
</dbReference>
<evidence type="ECO:0000256" key="8">
    <source>
        <dbReference type="ARBA" id="ARBA00023014"/>
    </source>
</evidence>
<sequence>MEHNPAIQDEDVSQFCAMTGVRPEHAQEYLAANGGDLEAAVTEFFAEQDEALQEGNTSAGQTLGGSETAPSAGRSLGGSSSQSPSFTPQPSSTSRKAAPKKKFATLGDFSSGGGDDSEEEDDAVNQDLFAGGEKSGLAVQNPDDIKKKIIEKAKRSQVPASDSSEPRRSFFTGPARTLGGDDTPSRVIDVPNEPAARLPQRVQRTLHFWADGFSVDDGDLYHSDDPRNAEILDGIRQGRAPLSIMNVQPGQEVDVEIKQHEEKYVKPKPRYKPFAGPGQRLGSPTPGVRTPTPPTAPAAGQINSEPAKPNVDESQPIITLQVRLGDGTRLTSRFNTTHTIGDVYQFVSAASSDSQSRPWVLMTTFPSKELTDKAAALGDLAEFKRGGVVTYNCYRQNASRRRQKYRARGVGKSSVTLQLALALTLQGKSVGILDIDLTGPSIPRLVGLEDAKITQAPGGWVPVTVHPASTNDGAQRGSLRCMSLGFLLRDRGDAVIWRGPKKTAMIRQFLSDVYWGETDYLLVDTPPGTSDEHIALAEQLLKSATTNPAAGSSTMPRLAGAVLVTTPQAVATSDVRKEVNFCVKTQIPMLGVIENMSGYTCPCCGEVTNLFSSGGGQVMAQETGVKFLGAVPVDIQFGELVEGKVVDESDDEAEDGTQPEQKQEQKQDEVVDERPLVERYKDCWSYARFEGFADTLLSEIEGGVAN</sequence>
<keyword evidence="2 9" id="KW-0963">Cytoplasm</keyword>
<gene>
    <name evidence="13" type="ORF">BDV34DRAFT_217106</name>
</gene>
<evidence type="ECO:0000313" key="14">
    <source>
        <dbReference type="Proteomes" id="UP000326532"/>
    </source>
</evidence>
<feature type="region of interest" description="Disordered" evidence="10">
    <location>
        <begin position="268"/>
        <end position="311"/>
    </location>
</feature>
<organism evidence="13 14">
    <name type="scientific">Aspergillus parasiticus</name>
    <dbReference type="NCBI Taxonomy" id="5067"/>
    <lineage>
        <taxon>Eukaryota</taxon>
        <taxon>Fungi</taxon>
        <taxon>Dikarya</taxon>
        <taxon>Ascomycota</taxon>
        <taxon>Pezizomycotina</taxon>
        <taxon>Eurotiomycetes</taxon>
        <taxon>Eurotiomycetidae</taxon>
        <taxon>Eurotiales</taxon>
        <taxon>Aspergillaceae</taxon>
        <taxon>Aspergillus</taxon>
        <taxon>Aspergillus subgen. Circumdati</taxon>
    </lineage>
</organism>
<dbReference type="SUPFAM" id="SSF54236">
    <property type="entry name" value="Ubiquitin-like"/>
    <property type="match status" value="1"/>
</dbReference>
<keyword evidence="14" id="KW-1185">Reference proteome</keyword>
<dbReference type="GO" id="GO:0051539">
    <property type="term" value="F:4 iron, 4 sulfur cluster binding"/>
    <property type="evidence" value="ECO:0007669"/>
    <property type="project" value="UniProtKB-UniRule"/>
</dbReference>